<evidence type="ECO:0000313" key="11">
    <source>
        <dbReference type="Proteomes" id="UP000261560"/>
    </source>
</evidence>
<evidence type="ECO:0000256" key="5">
    <source>
        <dbReference type="ARBA" id="ARBA00022692"/>
    </source>
</evidence>
<dbReference type="Ensembl" id="ENSOMET00000012342.1">
    <property type="protein sequence ID" value="ENSOMEP00000002524.1"/>
    <property type="gene ID" value="ENSOMEG00000003538.1"/>
</dbReference>
<comment type="subcellular location">
    <subcellularLocation>
        <location evidence="1">Membrane</location>
        <topology evidence="1">Multi-pass membrane protein</topology>
    </subcellularLocation>
</comment>
<keyword evidence="5 8" id="KW-0812">Transmembrane</keyword>
<dbReference type="GO" id="GO:0099093">
    <property type="term" value="P:calcium export from the mitochondrion"/>
    <property type="evidence" value="ECO:0007669"/>
    <property type="project" value="TreeGrafter"/>
</dbReference>
<feature type="transmembrane region" description="Helical" evidence="8">
    <location>
        <begin position="148"/>
        <end position="167"/>
    </location>
</feature>
<reference evidence="10" key="1">
    <citation type="submission" date="2025-08" db="UniProtKB">
        <authorList>
            <consortium name="Ensembl"/>
        </authorList>
    </citation>
    <scope>IDENTIFICATION</scope>
</reference>
<evidence type="ECO:0000313" key="10">
    <source>
        <dbReference type="Ensembl" id="ENSOMEP00000002524.1"/>
    </source>
</evidence>
<dbReference type="PANTHER" id="PTHR12266:SF0">
    <property type="entry name" value="MITOCHONDRIAL SODIUM_CALCIUM EXCHANGER PROTEIN"/>
    <property type="match status" value="1"/>
</dbReference>
<keyword evidence="4" id="KW-0109">Calcium transport</keyword>
<keyword evidence="4" id="KW-0406">Ion transport</keyword>
<dbReference type="Pfam" id="PF01699">
    <property type="entry name" value="Na_Ca_ex"/>
    <property type="match status" value="1"/>
</dbReference>
<sequence>CDLVMNHTSADRCNFVKNTPDCDMEDGFINYLRIVFCLLPPDLTPFTITLCSIWLLFLFMILGLTASKFCPNLSAISSSLHLTHNVAGVTFLALGNGAPDIFSAMAAFSHPHTAGLAVGALFAGIFVTTVVAGSVSLFKPFAVASRPFLRDVIFYMVAVFWTFLMLYRGTTTLGETL</sequence>
<feature type="transmembrane region" description="Helical" evidence="8">
    <location>
        <begin position="114"/>
        <end position="136"/>
    </location>
</feature>
<keyword evidence="2" id="KW-0813">Transport</keyword>
<dbReference type="InterPro" id="IPR051359">
    <property type="entry name" value="CaCA_antiporter"/>
</dbReference>
<reference evidence="10" key="2">
    <citation type="submission" date="2025-09" db="UniProtKB">
        <authorList>
            <consortium name="Ensembl"/>
        </authorList>
    </citation>
    <scope>IDENTIFICATION</scope>
</reference>
<keyword evidence="11" id="KW-1185">Reference proteome</keyword>
<keyword evidence="3" id="KW-0050">Antiport</keyword>
<proteinExistence type="predicted"/>
<evidence type="ECO:0000259" key="9">
    <source>
        <dbReference type="Pfam" id="PF01699"/>
    </source>
</evidence>
<evidence type="ECO:0000256" key="8">
    <source>
        <dbReference type="SAM" id="Phobius"/>
    </source>
</evidence>
<keyword evidence="4" id="KW-0106">Calcium</keyword>
<dbReference type="InterPro" id="IPR004837">
    <property type="entry name" value="NaCa_Exmemb"/>
</dbReference>
<evidence type="ECO:0000256" key="2">
    <source>
        <dbReference type="ARBA" id="ARBA00022448"/>
    </source>
</evidence>
<evidence type="ECO:0000256" key="6">
    <source>
        <dbReference type="ARBA" id="ARBA00022989"/>
    </source>
</evidence>
<dbReference type="PANTHER" id="PTHR12266">
    <property type="entry name" value="NA+/CA2+ K+ INDEPENDENT EXCHANGER"/>
    <property type="match status" value="1"/>
</dbReference>
<dbReference type="Gene3D" id="1.20.1420.30">
    <property type="entry name" value="NCX, central ion-binding region"/>
    <property type="match status" value="1"/>
</dbReference>
<dbReference type="Proteomes" id="UP000261560">
    <property type="component" value="Unplaced"/>
</dbReference>
<dbReference type="GO" id="GO:0005432">
    <property type="term" value="F:calcium:sodium antiporter activity"/>
    <property type="evidence" value="ECO:0007669"/>
    <property type="project" value="TreeGrafter"/>
</dbReference>
<dbReference type="GeneTree" id="ENSGT00940000157433"/>
<protein>
    <submittedName>
        <fullName evidence="10">Solute carrier family 8 member B1</fullName>
    </submittedName>
</protein>
<dbReference type="GO" id="GO:0006874">
    <property type="term" value="P:intracellular calcium ion homeostasis"/>
    <property type="evidence" value="ECO:0007669"/>
    <property type="project" value="TreeGrafter"/>
</dbReference>
<name>A0A3B3BBI8_ORYME</name>
<dbReference type="AlphaFoldDB" id="A0A3B3BBI8"/>
<dbReference type="InterPro" id="IPR044880">
    <property type="entry name" value="NCX_ion-bd_dom_sf"/>
</dbReference>
<keyword evidence="7 8" id="KW-0472">Membrane</keyword>
<keyword evidence="6 8" id="KW-1133">Transmembrane helix</keyword>
<evidence type="ECO:0000256" key="4">
    <source>
        <dbReference type="ARBA" id="ARBA00022568"/>
    </source>
</evidence>
<evidence type="ECO:0000256" key="7">
    <source>
        <dbReference type="ARBA" id="ARBA00023136"/>
    </source>
</evidence>
<feature type="domain" description="Sodium/calcium exchanger membrane region" evidence="9">
    <location>
        <begin position="54"/>
        <end position="167"/>
    </location>
</feature>
<feature type="transmembrane region" description="Helical" evidence="8">
    <location>
        <begin position="86"/>
        <end position="108"/>
    </location>
</feature>
<evidence type="ECO:0000256" key="3">
    <source>
        <dbReference type="ARBA" id="ARBA00022449"/>
    </source>
</evidence>
<organism evidence="10 11">
    <name type="scientific">Oryzias melastigma</name>
    <name type="common">Marine medaka</name>
    <dbReference type="NCBI Taxonomy" id="30732"/>
    <lineage>
        <taxon>Eukaryota</taxon>
        <taxon>Metazoa</taxon>
        <taxon>Chordata</taxon>
        <taxon>Craniata</taxon>
        <taxon>Vertebrata</taxon>
        <taxon>Euteleostomi</taxon>
        <taxon>Actinopterygii</taxon>
        <taxon>Neopterygii</taxon>
        <taxon>Teleostei</taxon>
        <taxon>Neoteleostei</taxon>
        <taxon>Acanthomorphata</taxon>
        <taxon>Ovalentaria</taxon>
        <taxon>Atherinomorphae</taxon>
        <taxon>Beloniformes</taxon>
        <taxon>Adrianichthyidae</taxon>
        <taxon>Oryziinae</taxon>
        <taxon>Oryzias</taxon>
    </lineage>
</organism>
<feature type="transmembrane region" description="Helical" evidence="8">
    <location>
        <begin position="46"/>
        <end position="65"/>
    </location>
</feature>
<accession>A0A3B3BBI8</accession>
<dbReference type="GO" id="GO:0016020">
    <property type="term" value="C:membrane"/>
    <property type="evidence" value="ECO:0007669"/>
    <property type="project" value="UniProtKB-SubCell"/>
</dbReference>
<evidence type="ECO:0000256" key="1">
    <source>
        <dbReference type="ARBA" id="ARBA00004141"/>
    </source>
</evidence>